<dbReference type="Pfam" id="PF13450">
    <property type="entry name" value="NAD_binding_8"/>
    <property type="match status" value="1"/>
</dbReference>
<dbReference type="PROSITE" id="PS51257">
    <property type="entry name" value="PROKAR_LIPOPROTEIN"/>
    <property type="match status" value="1"/>
</dbReference>
<comment type="cofactor">
    <cofactor evidence="1">
        <name>FAD</name>
        <dbReference type="ChEBI" id="CHEBI:57692"/>
    </cofactor>
</comment>
<name>A0A9W4IBV9_PENNA</name>
<keyword evidence="5" id="KW-0812">Transmembrane</keyword>
<comment type="similarity">
    <text evidence="2">Belongs to the FAD-binding monooxygenase family.</text>
</comment>
<dbReference type="InterPro" id="IPR051209">
    <property type="entry name" value="FAD-bind_Monooxygenase_sf"/>
</dbReference>
<gene>
    <name evidence="6" type="ORF">PNAL_LOCUS8882</name>
</gene>
<evidence type="ECO:0000256" key="2">
    <source>
        <dbReference type="ARBA" id="ARBA00010139"/>
    </source>
</evidence>
<accession>A0A9W4IBV9</accession>
<dbReference type="EMBL" id="CAJVNV010000610">
    <property type="protein sequence ID" value="CAG8258087.1"/>
    <property type="molecule type" value="Genomic_DNA"/>
</dbReference>
<evidence type="ECO:0000313" key="6">
    <source>
        <dbReference type="EMBL" id="CAG8258087.1"/>
    </source>
</evidence>
<feature type="transmembrane region" description="Helical" evidence="5">
    <location>
        <begin position="20"/>
        <end position="37"/>
    </location>
</feature>
<evidence type="ECO:0000256" key="3">
    <source>
        <dbReference type="ARBA" id="ARBA00022630"/>
    </source>
</evidence>
<dbReference type="AlphaFoldDB" id="A0A9W4IBV9"/>
<dbReference type="InterPro" id="IPR036188">
    <property type="entry name" value="FAD/NAD-bd_sf"/>
</dbReference>
<evidence type="ECO:0000256" key="5">
    <source>
        <dbReference type="SAM" id="Phobius"/>
    </source>
</evidence>
<proteinExistence type="inferred from homology"/>
<dbReference type="PANTHER" id="PTHR42877:SF7">
    <property type="entry name" value="FLAVIN-BINDING MONOOXYGENASE-RELATED"/>
    <property type="match status" value="1"/>
</dbReference>
<protein>
    <submittedName>
        <fullName evidence="6">Uncharacterized protein</fullName>
    </submittedName>
</protein>
<keyword evidence="3" id="KW-0285">Flavoprotein</keyword>
<evidence type="ECO:0000313" key="7">
    <source>
        <dbReference type="Proteomes" id="UP001153461"/>
    </source>
</evidence>
<keyword evidence="5" id="KW-1133">Transmembrane helix</keyword>
<keyword evidence="5" id="KW-0472">Membrane</keyword>
<organism evidence="6 7">
    <name type="scientific">Penicillium nalgiovense</name>
    <dbReference type="NCBI Taxonomy" id="60175"/>
    <lineage>
        <taxon>Eukaryota</taxon>
        <taxon>Fungi</taxon>
        <taxon>Dikarya</taxon>
        <taxon>Ascomycota</taxon>
        <taxon>Pezizomycotina</taxon>
        <taxon>Eurotiomycetes</taxon>
        <taxon>Eurotiomycetidae</taxon>
        <taxon>Eurotiales</taxon>
        <taxon>Aspergillaceae</taxon>
        <taxon>Penicillium</taxon>
    </lineage>
</organism>
<reference evidence="6" key="1">
    <citation type="submission" date="2021-07" db="EMBL/GenBank/DDBJ databases">
        <authorList>
            <person name="Branca A.L. A."/>
        </authorList>
    </citation>
    <scope>NUCLEOTIDE SEQUENCE</scope>
</reference>
<dbReference type="SUPFAM" id="SSF51905">
    <property type="entry name" value="FAD/NAD(P)-binding domain"/>
    <property type="match status" value="1"/>
</dbReference>
<evidence type="ECO:0000256" key="1">
    <source>
        <dbReference type="ARBA" id="ARBA00001974"/>
    </source>
</evidence>
<dbReference type="Proteomes" id="UP001153461">
    <property type="component" value="Unassembled WGS sequence"/>
</dbReference>
<keyword evidence="4" id="KW-0274">FAD</keyword>
<dbReference type="PANTHER" id="PTHR42877">
    <property type="entry name" value="L-ORNITHINE N(5)-MONOOXYGENASE-RELATED"/>
    <property type="match status" value="1"/>
</dbReference>
<comment type="caution">
    <text evidence="6">The sequence shown here is derived from an EMBL/GenBank/DDBJ whole genome shotgun (WGS) entry which is preliminary data.</text>
</comment>
<sequence>MRDFSAVERRSVDEARRLRVIIIGAGISGILACIHFRQRIPNLDICVYEKNADIGGTWFENRYLGCACEIHQYWKHVADKYGCMEYNKLRQQIFEAVWDEEQLKWNLRIQDLASSSTYIDRCDVVIQATGALNN</sequence>
<dbReference type="Gene3D" id="3.50.50.60">
    <property type="entry name" value="FAD/NAD(P)-binding domain"/>
    <property type="match status" value="2"/>
</dbReference>
<evidence type="ECO:0000256" key="4">
    <source>
        <dbReference type="ARBA" id="ARBA00022827"/>
    </source>
</evidence>
<dbReference type="OrthoDB" id="74360at2759"/>